<dbReference type="Proteomes" id="UP000694556">
    <property type="component" value="Chromosome 2"/>
</dbReference>
<feature type="compositionally biased region" description="Basic and acidic residues" evidence="1">
    <location>
        <begin position="1"/>
        <end position="10"/>
    </location>
</feature>
<keyword evidence="3" id="KW-1185">Reference proteome</keyword>
<protein>
    <submittedName>
        <fullName evidence="2">Uncharacterized protein</fullName>
    </submittedName>
</protein>
<evidence type="ECO:0000313" key="3">
    <source>
        <dbReference type="Proteomes" id="UP000694556"/>
    </source>
</evidence>
<reference evidence="2" key="1">
    <citation type="submission" date="2018-09" db="EMBL/GenBank/DDBJ databases">
        <title>Common duck and Muscovy duck high density SNP chip.</title>
        <authorList>
            <person name="Vignal A."/>
            <person name="Thebault N."/>
            <person name="Warren W.C."/>
        </authorList>
    </citation>
    <scope>NUCLEOTIDE SEQUENCE [LARGE SCALE GENOMIC DNA]</scope>
</reference>
<organism evidence="2 3">
    <name type="scientific">Cairina moschata</name>
    <name type="common">Muscovy duck</name>
    <dbReference type="NCBI Taxonomy" id="8855"/>
    <lineage>
        <taxon>Eukaryota</taxon>
        <taxon>Metazoa</taxon>
        <taxon>Chordata</taxon>
        <taxon>Craniata</taxon>
        <taxon>Vertebrata</taxon>
        <taxon>Euteleostomi</taxon>
        <taxon>Archelosauria</taxon>
        <taxon>Archosauria</taxon>
        <taxon>Dinosauria</taxon>
        <taxon>Saurischia</taxon>
        <taxon>Theropoda</taxon>
        <taxon>Coelurosauria</taxon>
        <taxon>Aves</taxon>
        <taxon>Neognathae</taxon>
        <taxon>Galloanserae</taxon>
        <taxon>Anseriformes</taxon>
        <taxon>Anatidae</taxon>
        <taxon>Anatinae</taxon>
        <taxon>Cairina</taxon>
    </lineage>
</organism>
<evidence type="ECO:0000313" key="2">
    <source>
        <dbReference type="Ensembl" id="ENSCMMP00000003734.1"/>
    </source>
</evidence>
<dbReference type="Ensembl" id="ENSCMMT00000004188.1">
    <property type="protein sequence ID" value="ENSCMMP00000003734.1"/>
    <property type="gene ID" value="ENSCMMG00000002394.1"/>
</dbReference>
<evidence type="ECO:0000256" key="1">
    <source>
        <dbReference type="SAM" id="MobiDB-lite"/>
    </source>
</evidence>
<reference evidence="2" key="2">
    <citation type="submission" date="2025-08" db="UniProtKB">
        <authorList>
            <consortium name="Ensembl"/>
        </authorList>
    </citation>
    <scope>IDENTIFICATION</scope>
</reference>
<accession>A0A8C3BA65</accession>
<sequence length="59" mass="6000">MAAEGVDERSPLLSAPSSGNVTPTAPPYLPDTSPRGKAGTVSRQGKYSTQIAVSSLAII</sequence>
<dbReference type="AlphaFoldDB" id="A0A8C3BA65"/>
<name>A0A8C3BA65_CAIMO</name>
<proteinExistence type="predicted"/>
<reference evidence="2" key="3">
    <citation type="submission" date="2025-09" db="UniProtKB">
        <authorList>
            <consortium name="Ensembl"/>
        </authorList>
    </citation>
    <scope>IDENTIFICATION</scope>
</reference>
<feature type="region of interest" description="Disordered" evidence="1">
    <location>
        <begin position="1"/>
        <end position="45"/>
    </location>
</feature>